<dbReference type="Pfam" id="PF05930">
    <property type="entry name" value="Phage_AlpA"/>
    <property type="match status" value="1"/>
</dbReference>
<accession>A0A2J0PRL4</accession>
<dbReference type="InterPro" id="IPR010260">
    <property type="entry name" value="AlpA"/>
</dbReference>
<reference evidence="1 2" key="1">
    <citation type="journal article" date="2017" name="J. Antimicrob. Chemother.">
        <title>Characterization of the population structure, drug resistance mechanisms and plasmids of the community-associated Enterobacter cloacae complex in China.</title>
        <authorList>
            <person name="Zhou K."/>
            <person name="Yu W."/>
            <person name="Cao X."/>
            <person name="Shen P."/>
            <person name="Lu H."/>
            <person name="Luo Q."/>
            <person name="Rossen J.W.A."/>
            <person name="Xiao Y."/>
        </authorList>
    </citation>
    <scope>NUCLEOTIDE SEQUENCE [LARGE SCALE GENOMIC DNA]</scope>
    <source>
        <strain evidence="1">ECC1097</strain>
    </source>
</reference>
<dbReference type="RefSeq" id="WP_047362945.1">
    <property type="nucleotide sequence ID" value="NZ_JAJSYI010000025.1"/>
</dbReference>
<protein>
    <submittedName>
        <fullName evidence="1">Transcriptional regulator</fullName>
    </submittedName>
</protein>
<name>A0A2J0PRL4_9ENTR</name>
<proteinExistence type="predicted"/>
<sequence length="87" mass="10117">MKGALGKKKLLEVVPLSWSTIERLEAAGEFPKRWYITDRRCAWTQEEVEQWLEERKKNSPEVFQGKKPPVELRKYRPMKGEAVSAAA</sequence>
<dbReference type="AlphaFoldDB" id="A0A2J0PRL4"/>
<evidence type="ECO:0000313" key="2">
    <source>
        <dbReference type="Proteomes" id="UP000230495"/>
    </source>
</evidence>
<comment type="caution">
    <text evidence="1">The sequence shown here is derived from an EMBL/GenBank/DDBJ whole genome shotgun (WGS) entry which is preliminary data.</text>
</comment>
<evidence type="ECO:0000313" key="1">
    <source>
        <dbReference type="EMBL" id="PJD77567.1"/>
    </source>
</evidence>
<dbReference type="OrthoDB" id="5986966at2"/>
<dbReference type="EMBL" id="NEEU01000001">
    <property type="protein sequence ID" value="PJD77567.1"/>
    <property type="molecule type" value="Genomic_DNA"/>
</dbReference>
<organism evidence="1">
    <name type="scientific">Enterobacter kobei</name>
    <dbReference type="NCBI Taxonomy" id="208224"/>
    <lineage>
        <taxon>Bacteria</taxon>
        <taxon>Pseudomonadati</taxon>
        <taxon>Pseudomonadota</taxon>
        <taxon>Gammaproteobacteria</taxon>
        <taxon>Enterobacterales</taxon>
        <taxon>Enterobacteriaceae</taxon>
        <taxon>Enterobacter</taxon>
        <taxon>Enterobacter cloacae complex</taxon>
    </lineage>
</organism>
<dbReference type="Proteomes" id="UP000230495">
    <property type="component" value="Unassembled WGS sequence"/>
</dbReference>
<gene>
    <name evidence="1" type="ORF">B9Q37_02620</name>
</gene>